<dbReference type="AlphaFoldDB" id="A0A0A9FL43"/>
<dbReference type="InterPro" id="IPR027417">
    <property type="entry name" value="P-loop_NTPase"/>
</dbReference>
<proteinExistence type="predicted"/>
<evidence type="ECO:0000313" key="1">
    <source>
        <dbReference type="EMBL" id="JAE08998.1"/>
    </source>
</evidence>
<accession>A0A0A9FL43</accession>
<protein>
    <submittedName>
        <fullName evidence="1">Uncharacterized protein</fullName>
    </submittedName>
</protein>
<reference evidence="1" key="2">
    <citation type="journal article" date="2015" name="Data Brief">
        <title>Shoot transcriptome of the giant reed, Arundo donax.</title>
        <authorList>
            <person name="Barrero R.A."/>
            <person name="Guerrero F.D."/>
            <person name="Moolhuijzen P."/>
            <person name="Goolsby J.A."/>
            <person name="Tidwell J."/>
            <person name="Bellgard S.E."/>
            <person name="Bellgard M.I."/>
        </authorList>
    </citation>
    <scope>NUCLEOTIDE SEQUENCE</scope>
    <source>
        <tissue evidence="1">Shoot tissue taken approximately 20 cm above the soil surface</tissue>
    </source>
</reference>
<dbReference type="EMBL" id="GBRH01188898">
    <property type="protein sequence ID" value="JAE08998.1"/>
    <property type="molecule type" value="Transcribed_RNA"/>
</dbReference>
<name>A0A0A9FL43_ARUDO</name>
<sequence>MSPIEHGEVFVLDDGGEVTRSCSSISLSGPLLTEK</sequence>
<reference evidence="1" key="1">
    <citation type="submission" date="2014-09" db="EMBL/GenBank/DDBJ databases">
        <authorList>
            <person name="Magalhaes I.L.F."/>
            <person name="Oliveira U."/>
            <person name="Santos F.R."/>
            <person name="Vidigal T.H.D.A."/>
            <person name="Brescovit A.D."/>
            <person name="Santos A.J."/>
        </authorList>
    </citation>
    <scope>NUCLEOTIDE SEQUENCE</scope>
    <source>
        <tissue evidence="1">Shoot tissue taken approximately 20 cm above the soil surface</tissue>
    </source>
</reference>
<dbReference type="Gene3D" id="3.40.50.300">
    <property type="entry name" value="P-loop containing nucleotide triphosphate hydrolases"/>
    <property type="match status" value="1"/>
</dbReference>
<organism evidence="1">
    <name type="scientific">Arundo donax</name>
    <name type="common">Giant reed</name>
    <name type="synonym">Donax arundinaceus</name>
    <dbReference type="NCBI Taxonomy" id="35708"/>
    <lineage>
        <taxon>Eukaryota</taxon>
        <taxon>Viridiplantae</taxon>
        <taxon>Streptophyta</taxon>
        <taxon>Embryophyta</taxon>
        <taxon>Tracheophyta</taxon>
        <taxon>Spermatophyta</taxon>
        <taxon>Magnoliopsida</taxon>
        <taxon>Liliopsida</taxon>
        <taxon>Poales</taxon>
        <taxon>Poaceae</taxon>
        <taxon>PACMAD clade</taxon>
        <taxon>Arundinoideae</taxon>
        <taxon>Arundineae</taxon>
        <taxon>Arundo</taxon>
    </lineage>
</organism>